<proteinExistence type="predicted"/>
<dbReference type="PaxDb" id="6945-B7PEB9"/>
<dbReference type="Proteomes" id="UP000001555">
    <property type="component" value="Unassembled WGS sequence"/>
</dbReference>
<dbReference type="InParanoid" id="B7PEB9"/>
<evidence type="ECO:0000313" key="2">
    <source>
        <dbReference type="EnsemblMetazoa" id="ISCW003798-PA"/>
    </source>
</evidence>
<reference evidence="1 3" key="1">
    <citation type="submission" date="2008-03" db="EMBL/GenBank/DDBJ databases">
        <title>Annotation of Ixodes scapularis.</title>
        <authorList>
            <consortium name="Ixodes scapularis Genome Project Consortium"/>
            <person name="Caler E."/>
            <person name="Hannick L.I."/>
            <person name="Bidwell S."/>
            <person name="Joardar V."/>
            <person name="Thiagarajan M."/>
            <person name="Amedeo P."/>
            <person name="Galinsky K.J."/>
            <person name="Schobel S."/>
            <person name="Inman J."/>
            <person name="Hostetler J."/>
            <person name="Miller J."/>
            <person name="Hammond M."/>
            <person name="Megy K."/>
            <person name="Lawson D."/>
            <person name="Kodira C."/>
            <person name="Sutton G."/>
            <person name="Meyer J."/>
            <person name="Hill C.A."/>
            <person name="Birren B."/>
            <person name="Nene V."/>
            <person name="Collins F."/>
            <person name="Alarcon-Chaidez F."/>
            <person name="Wikel S."/>
            <person name="Strausberg R."/>
        </authorList>
    </citation>
    <scope>NUCLEOTIDE SEQUENCE [LARGE SCALE GENOMIC DNA]</scope>
    <source>
        <strain evidence="3">Wikel</strain>
        <strain evidence="1">Wikel colony</strain>
    </source>
</reference>
<dbReference type="VEuPathDB" id="VectorBase:ISCI003798"/>
<sequence length="89" mass="10076">MPGGSAALHLVEEGDLWCTESLVETQNRCVEDIRIRYIGHELLGQRFPSPQGTKIRRTKPPTFYPRQALLKKGGMFGLLFDCIMQLVSQ</sequence>
<dbReference type="VEuPathDB" id="VectorBase:ISCW003798"/>
<organism>
    <name type="scientific">Ixodes scapularis</name>
    <name type="common">Black-legged tick</name>
    <name type="synonym">Deer tick</name>
    <dbReference type="NCBI Taxonomy" id="6945"/>
    <lineage>
        <taxon>Eukaryota</taxon>
        <taxon>Metazoa</taxon>
        <taxon>Ecdysozoa</taxon>
        <taxon>Arthropoda</taxon>
        <taxon>Chelicerata</taxon>
        <taxon>Arachnida</taxon>
        <taxon>Acari</taxon>
        <taxon>Parasitiformes</taxon>
        <taxon>Ixodida</taxon>
        <taxon>Ixodoidea</taxon>
        <taxon>Ixodidae</taxon>
        <taxon>Ixodinae</taxon>
        <taxon>Ixodes</taxon>
    </lineage>
</organism>
<protein>
    <submittedName>
        <fullName evidence="1 2">Uncharacterized protein</fullName>
    </submittedName>
</protein>
<dbReference type="HOGENOM" id="CLU_2457265_0_0_1"/>
<dbReference type="EMBL" id="ABJB010419808">
    <property type="status" value="NOT_ANNOTATED_CDS"/>
    <property type="molecule type" value="Genomic_DNA"/>
</dbReference>
<keyword evidence="3" id="KW-1185">Reference proteome</keyword>
<evidence type="ECO:0000313" key="1">
    <source>
        <dbReference type="EMBL" id="EEC04941.1"/>
    </source>
</evidence>
<dbReference type="EnsemblMetazoa" id="ISCW003798-RA">
    <property type="protein sequence ID" value="ISCW003798-PA"/>
    <property type="gene ID" value="ISCW003798"/>
</dbReference>
<accession>B7PEB9</accession>
<dbReference type="AlphaFoldDB" id="B7PEB9"/>
<name>B7PEB9_IXOSC</name>
<reference evidence="2" key="2">
    <citation type="submission" date="2020-05" db="UniProtKB">
        <authorList>
            <consortium name="EnsemblMetazoa"/>
        </authorList>
    </citation>
    <scope>IDENTIFICATION</scope>
    <source>
        <strain evidence="2">wikel</strain>
    </source>
</reference>
<evidence type="ECO:0000313" key="3">
    <source>
        <dbReference type="Proteomes" id="UP000001555"/>
    </source>
</evidence>
<dbReference type="EMBL" id="DS694764">
    <property type="protein sequence ID" value="EEC04941.1"/>
    <property type="molecule type" value="Genomic_DNA"/>
</dbReference>
<gene>
    <name evidence="1" type="ORF">IscW_ISCW003798</name>
</gene>